<keyword evidence="1" id="KW-0812">Transmembrane</keyword>
<dbReference type="SUPFAM" id="SSF53448">
    <property type="entry name" value="Nucleotide-diphospho-sugar transferases"/>
    <property type="match status" value="1"/>
</dbReference>
<protein>
    <submittedName>
        <fullName evidence="3">Glycosyltransferase</fullName>
    </submittedName>
</protein>
<evidence type="ECO:0000313" key="3">
    <source>
        <dbReference type="EMBL" id="MBI4210219.1"/>
    </source>
</evidence>
<evidence type="ECO:0000259" key="2">
    <source>
        <dbReference type="Pfam" id="PF00535"/>
    </source>
</evidence>
<comment type="caution">
    <text evidence="3">The sequence shown here is derived from an EMBL/GenBank/DDBJ whole genome shotgun (WGS) entry which is preliminary data.</text>
</comment>
<keyword evidence="1" id="KW-0472">Membrane</keyword>
<dbReference type="InterPro" id="IPR029044">
    <property type="entry name" value="Nucleotide-diphossugar_trans"/>
</dbReference>
<feature type="transmembrane region" description="Helical" evidence="1">
    <location>
        <begin position="253"/>
        <end position="273"/>
    </location>
</feature>
<dbReference type="InterPro" id="IPR050834">
    <property type="entry name" value="Glycosyltransf_2"/>
</dbReference>
<accession>A0A8T3YPX7</accession>
<evidence type="ECO:0000256" key="1">
    <source>
        <dbReference type="SAM" id="Phobius"/>
    </source>
</evidence>
<gene>
    <name evidence="3" type="ORF">HY544_01790</name>
</gene>
<dbReference type="PANTHER" id="PTHR43685:SF3">
    <property type="entry name" value="SLR2126 PROTEIN"/>
    <property type="match status" value="1"/>
</dbReference>
<proteinExistence type="predicted"/>
<feature type="transmembrane region" description="Helical" evidence="1">
    <location>
        <begin position="311"/>
        <end position="336"/>
    </location>
</feature>
<reference evidence="3" key="1">
    <citation type="submission" date="2020-07" db="EMBL/GenBank/DDBJ databases">
        <title>Huge and variable diversity of episymbiotic CPR bacteria and DPANN archaea in groundwater ecosystems.</title>
        <authorList>
            <person name="He C.Y."/>
            <person name="Keren R."/>
            <person name="Whittaker M."/>
            <person name="Farag I.F."/>
            <person name="Doudna J."/>
            <person name="Cate J.H.D."/>
            <person name="Banfield J.F."/>
        </authorList>
    </citation>
    <scope>NUCLEOTIDE SEQUENCE</scope>
    <source>
        <strain evidence="3">NC_groundwater_1296_Ag_S-0.2um_52_80</strain>
    </source>
</reference>
<dbReference type="PANTHER" id="PTHR43685">
    <property type="entry name" value="GLYCOSYLTRANSFERASE"/>
    <property type="match status" value="1"/>
</dbReference>
<evidence type="ECO:0000313" key="4">
    <source>
        <dbReference type="Proteomes" id="UP000732298"/>
    </source>
</evidence>
<name>A0A8T3YPX7_9ARCH</name>
<feature type="domain" description="Glycosyltransferase 2-like" evidence="2">
    <location>
        <begin position="15"/>
        <end position="153"/>
    </location>
</feature>
<organism evidence="3 4">
    <name type="scientific">Candidatus Iainarchaeum sp</name>
    <dbReference type="NCBI Taxonomy" id="3101447"/>
    <lineage>
        <taxon>Archaea</taxon>
        <taxon>Candidatus Iainarchaeota</taxon>
        <taxon>Candidatus Iainarchaeia</taxon>
        <taxon>Candidatus Iainarchaeales</taxon>
        <taxon>Candidatus Iainarchaeaceae</taxon>
        <taxon>Candidatus Iainarchaeum</taxon>
    </lineage>
</organism>
<keyword evidence="1" id="KW-1133">Transmembrane helix</keyword>
<dbReference type="Gene3D" id="3.90.550.10">
    <property type="entry name" value="Spore Coat Polysaccharide Biosynthesis Protein SpsA, Chain A"/>
    <property type="match status" value="1"/>
</dbReference>
<dbReference type="AlphaFoldDB" id="A0A8T3YPX7"/>
<dbReference type="Pfam" id="PF00535">
    <property type="entry name" value="Glycos_transf_2"/>
    <property type="match status" value="1"/>
</dbReference>
<feature type="transmembrane region" description="Helical" evidence="1">
    <location>
        <begin position="279"/>
        <end position="299"/>
    </location>
</feature>
<dbReference type="InterPro" id="IPR001173">
    <property type="entry name" value="Glyco_trans_2-like"/>
</dbReference>
<sequence>MKDGLWVVMERLKASIVVPAYNSEATIRECISAIQNQEYGGNFEIIVIDDGSKDATALAAKRAGARVVSQENAGPAKARNLGARISKGEIIIFTDADCIPEKNWLSEMLKPFGEAEVAGVQGTYRTRQESIVARFAQIEIEERYELMEKNAGSLDWIGSYSAAYRRKDFFDAGGFDESFPKASGEDPELSYKLQKAGKKLVFNPEAAVYHTHPETLWKYLLTKFYRAFYRVNLYSKHKDKIVKDSYTTIEIRVQVVCAYAGTALFLLSLPFVYLGMETYALASIMASTAFTAVGLASGLKFTIFAARRDIGVALFSLLAIPLRTTVFTAGLVAGAISKMVKT</sequence>
<dbReference type="EMBL" id="JACQPB010000024">
    <property type="protein sequence ID" value="MBI4210219.1"/>
    <property type="molecule type" value="Genomic_DNA"/>
</dbReference>
<dbReference type="Proteomes" id="UP000732298">
    <property type="component" value="Unassembled WGS sequence"/>
</dbReference>